<accession>A0ABV3RSC1</accession>
<dbReference type="RefSeq" id="WP_367879184.1">
    <property type="nucleotide sequence ID" value="NZ_JBFNXX010000016.1"/>
</dbReference>
<dbReference type="Proteomes" id="UP001556098">
    <property type="component" value="Unassembled WGS sequence"/>
</dbReference>
<reference evidence="1 2" key="1">
    <citation type="submission" date="2024-07" db="EMBL/GenBank/DDBJ databases">
        <title>Marimonas sp.nov., isolated from tidal-flat sediment.</title>
        <authorList>
            <person name="Jayan J.N."/>
            <person name="Lee S.S."/>
        </authorList>
    </citation>
    <scope>NUCLEOTIDE SEQUENCE [LARGE SCALE GENOMIC DNA]</scope>
    <source>
        <strain evidence="1 2">MJW-29</strain>
    </source>
</reference>
<gene>
    <name evidence="1" type="ORF">AB2B41_17880</name>
</gene>
<organism evidence="1 2">
    <name type="scientific">Sulfitobacter sediminis</name>
    <dbReference type="NCBI Taxonomy" id="3234186"/>
    <lineage>
        <taxon>Bacteria</taxon>
        <taxon>Pseudomonadati</taxon>
        <taxon>Pseudomonadota</taxon>
        <taxon>Alphaproteobacteria</taxon>
        <taxon>Rhodobacterales</taxon>
        <taxon>Roseobacteraceae</taxon>
        <taxon>Sulfitobacter</taxon>
    </lineage>
</organism>
<dbReference type="EMBL" id="JBFNXX010000016">
    <property type="protein sequence ID" value="MEW9921483.1"/>
    <property type="molecule type" value="Genomic_DNA"/>
</dbReference>
<evidence type="ECO:0000313" key="2">
    <source>
        <dbReference type="Proteomes" id="UP001556098"/>
    </source>
</evidence>
<protein>
    <recommendedName>
        <fullName evidence="3">Response regulatory domain-containing protein</fullName>
    </recommendedName>
</protein>
<proteinExistence type="predicted"/>
<comment type="caution">
    <text evidence="1">The sequence shown here is derived from an EMBL/GenBank/DDBJ whole genome shotgun (WGS) entry which is preliminary data.</text>
</comment>
<sequence length="115" mass="13066">MKKNVLVYVPNGLIEDDVVATVREVHKGAEVKLVENIDAVCKTLSEHRGWAWAVLDAEPEELERADLREALVRNEALPVVLSQRIEDPAISDWVFLDPPFSTEMLRDALDKTRPY</sequence>
<name>A0ABV3RSC1_9RHOB</name>
<evidence type="ECO:0000313" key="1">
    <source>
        <dbReference type="EMBL" id="MEW9921483.1"/>
    </source>
</evidence>
<keyword evidence="2" id="KW-1185">Reference proteome</keyword>
<evidence type="ECO:0008006" key="3">
    <source>
        <dbReference type="Google" id="ProtNLM"/>
    </source>
</evidence>